<accession>A0A0M4SM46</accession>
<dbReference type="AlphaFoldDB" id="A0A0M4SM46"/>
<reference evidence="2" key="1">
    <citation type="submission" date="2015-08" db="EMBL/GenBank/DDBJ databases">
        <title>Comparative genomics of the Campylobacter concisus group.</title>
        <authorList>
            <person name="Miller W.G."/>
            <person name="Yee E."/>
            <person name="Chapman M.H."/>
            <person name="Huynh S."/>
            <person name="Bono J.L."/>
            <person name="On S.L.W."/>
            <person name="St Leger J."/>
            <person name="Foster G."/>
            <person name="Parker C.T."/>
        </authorList>
    </citation>
    <scope>NUCLEOTIDE SEQUENCE [LARGE SCALE GENOMIC DNA]</scope>
    <source>
        <strain evidence="2">ATCC 33237</strain>
    </source>
</reference>
<dbReference type="RefSeq" id="WP_054196360.1">
    <property type="nucleotide sequence ID" value="NZ_CABMKQ010000019.1"/>
</dbReference>
<organism evidence="1 2">
    <name type="scientific">Campylobacter concisus</name>
    <dbReference type="NCBI Taxonomy" id="199"/>
    <lineage>
        <taxon>Bacteria</taxon>
        <taxon>Pseudomonadati</taxon>
        <taxon>Campylobacterota</taxon>
        <taxon>Epsilonproteobacteria</taxon>
        <taxon>Campylobacterales</taxon>
        <taxon>Campylobacteraceae</taxon>
        <taxon>Campylobacter</taxon>
    </lineage>
</organism>
<dbReference type="Pfam" id="PF07963">
    <property type="entry name" value="N_methyl"/>
    <property type="match status" value="1"/>
</dbReference>
<dbReference type="KEGG" id="ccoc:CCON33237_0624"/>
<evidence type="ECO:0000313" key="1">
    <source>
        <dbReference type="EMBL" id="ALF47321.1"/>
    </source>
</evidence>
<protein>
    <submittedName>
        <fullName evidence="1">Uncharacterized protein</fullName>
    </submittedName>
</protein>
<dbReference type="Proteomes" id="UP000066049">
    <property type="component" value="Chromosome"/>
</dbReference>
<sequence>MVKRGGFSLIELILSVLVVAIVSASLPLAVRTTSNLSEQSLMQEGLMNAKTYMSLILKAPFSDQVLIAGKNTMPSSITTQEAIIFPLIICDQGANPDFYEKSGVKGEGHRILAYPVQNSSACATRPSDSKLPESIKSVNFKVKSIKNFNTQKSISPTASTTKRDFIIDTETTPTITNGADKFVVSTPLNDSDVLQIKLDTTMKTTKESKSVLYGYAFNIGESSTLSVKEWK</sequence>
<dbReference type="PATRIC" id="fig|199.248.peg.654"/>
<gene>
    <name evidence="1" type="ORF">CCON33237_0624</name>
</gene>
<proteinExistence type="predicted"/>
<evidence type="ECO:0000313" key="2">
    <source>
        <dbReference type="Proteomes" id="UP000066049"/>
    </source>
</evidence>
<dbReference type="NCBIfam" id="TIGR02532">
    <property type="entry name" value="IV_pilin_GFxxxE"/>
    <property type="match status" value="1"/>
</dbReference>
<dbReference type="PROSITE" id="PS00409">
    <property type="entry name" value="PROKAR_NTER_METHYL"/>
    <property type="match status" value="1"/>
</dbReference>
<name>A0A0M4SM46_9BACT</name>
<dbReference type="GeneID" id="28662298"/>
<dbReference type="EMBL" id="CP012541">
    <property type="protein sequence ID" value="ALF47321.1"/>
    <property type="molecule type" value="Genomic_DNA"/>
</dbReference>
<dbReference type="InterPro" id="IPR012902">
    <property type="entry name" value="N_methyl_site"/>
</dbReference>